<sequence>MEAPSQQNIIGAGQFSVVHKLSDKLVRKLPSDPSYVYSVQASEIEAKVYQRLGRHKRIARCICCADDHIDLRYEPNGNLESYLADHDPPVSAAGLRDRFARQAIEAVIYIHRMNVIHSDLSARQFLVSRSGNLRLSDFGGSSLDGAEAIVMENATHFLPRDEDSPNTVQSDLFALGSTIYEILVGRKPYDGVDDEEVQRLYSAQVFPPLESIGSDFWRNVILKCWRTEYNSASDIIADLPPCPFATRVFKKLPLCSSAFKMIRKAGMKRIGKCRQSIGELFKAVCSSLELVQRTIKRGSHPT</sequence>
<evidence type="ECO:0000256" key="1">
    <source>
        <dbReference type="ARBA" id="ARBA00022741"/>
    </source>
</evidence>
<dbReference type="GO" id="GO:0004672">
    <property type="term" value="F:protein kinase activity"/>
    <property type="evidence" value="ECO:0007669"/>
    <property type="project" value="InterPro"/>
</dbReference>
<dbReference type="PROSITE" id="PS50011">
    <property type="entry name" value="PROTEIN_KINASE_DOM"/>
    <property type="match status" value="1"/>
</dbReference>
<keyword evidence="4" id="KW-0808">Transferase</keyword>
<keyword evidence="5" id="KW-1185">Reference proteome</keyword>
<keyword evidence="2" id="KW-0067">ATP-binding</keyword>
<dbReference type="Proteomes" id="UP000248817">
    <property type="component" value="Unassembled WGS sequence"/>
</dbReference>
<dbReference type="InterPro" id="IPR050198">
    <property type="entry name" value="Non-receptor_tyrosine_kinases"/>
</dbReference>
<proteinExistence type="predicted"/>
<accession>A0A2V5JBX3</accession>
<evidence type="ECO:0000313" key="4">
    <source>
        <dbReference type="EMBL" id="PYI36317.1"/>
    </source>
</evidence>
<name>A0A2V5JBX3_9EURO</name>
<keyword evidence="1" id="KW-0547">Nucleotide-binding</keyword>
<keyword evidence="4" id="KW-0418">Kinase</keyword>
<dbReference type="InterPro" id="IPR001245">
    <property type="entry name" value="Ser-Thr/Tyr_kinase_cat_dom"/>
</dbReference>
<dbReference type="AlphaFoldDB" id="A0A2V5JBX3"/>
<evidence type="ECO:0000259" key="3">
    <source>
        <dbReference type="PROSITE" id="PS50011"/>
    </source>
</evidence>
<dbReference type="InterPro" id="IPR000719">
    <property type="entry name" value="Prot_kinase_dom"/>
</dbReference>
<dbReference type="PANTHER" id="PTHR24418">
    <property type="entry name" value="TYROSINE-PROTEIN KINASE"/>
    <property type="match status" value="1"/>
</dbReference>
<dbReference type="InterPro" id="IPR011009">
    <property type="entry name" value="Kinase-like_dom_sf"/>
</dbReference>
<dbReference type="EMBL" id="KZ825465">
    <property type="protein sequence ID" value="PYI36317.1"/>
    <property type="molecule type" value="Genomic_DNA"/>
</dbReference>
<gene>
    <name evidence="4" type="ORF">BP00DRAFT_411423</name>
</gene>
<dbReference type="SUPFAM" id="SSF56112">
    <property type="entry name" value="Protein kinase-like (PK-like)"/>
    <property type="match status" value="1"/>
</dbReference>
<evidence type="ECO:0000256" key="2">
    <source>
        <dbReference type="ARBA" id="ARBA00022840"/>
    </source>
</evidence>
<dbReference type="Gene3D" id="1.10.510.10">
    <property type="entry name" value="Transferase(Phosphotransferase) domain 1"/>
    <property type="match status" value="1"/>
</dbReference>
<organism evidence="4 5">
    <name type="scientific">Aspergillus indologenus CBS 114.80</name>
    <dbReference type="NCBI Taxonomy" id="1450541"/>
    <lineage>
        <taxon>Eukaryota</taxon>
        <taxon>Fungi</taxon>
        <taxon>Dikarya</taxon>
        <taxon>Ascomycota</taxon>
        <taxon>Pezizomycotina</taxon>
        <taxon>Eurotiomycetes</taxon>
        <taxon>Eurotiomycetidae</taxon>
        <taxon>Eurotiales</taxon>
        <taxon>Aspergillaceae</taxon>
        <taxon>Aspergillus</taxon>
        <taxon>Aspergillus subgen. Circumdati</taxon>
    </lineage>
</organism>
<feature type="domain" description="Protein kinase" evidence="3">
    <location>
        <begin position="4"/>
        <end position="302"/>
    </location>
</feature>
<dbReference type="Pfam" id="PF07714">
    <property type="entry name" value="PK_Tyr_Ser-Thr"/>
    <property type="match status" value="1"/>
</dbReference>
<dbReference type="GO" id="GO:0005524">
    <property type="term" value="F:ATP binding"/>
    <property type="evidence" value="ECO:0007669"/>
    <property type="project" value="UniProtKB-KW"/>
</dbReference>
<evidence type="ECO:0000313" key="5">
    <source>
        <dbReference type="Proteomes" id="UP000248817"/>
    </source>
</evidence>
<protein>
    <submittedName>
        <fullName evidence="4">Kinase-like protein</fullName>
    </submittedName>
</protein>
<reference evidence="4 5" key="1">
    <citation type="submission" date="2018-02" db="EMBL/GenBank/DDBJ databases">
        <title>The genomes of Aspergillus section Nigri reveals drivers in fungal speciation.</title>
        <authorList>
            <consortium name="DOE Joint Genome Institute"/>
            <person name="Vesth T.C."/>
            <person name="Nybo J."/>
            <person name="Theobald S."/>
            <person name="Brandl J."/>
            <person name="Frisvad J.C."/>
            <person name="Nielsen K.F."/>
            <person name="Lyhne E.K."/>
            <person name="Kogle M.E."/>
            <person name="Kuo A."/>
            <person name="Riley R."/>
            <person name="Clum A."/>
            <person name="Nolan M."/>
            <person name="Lipzen A."/>
            <person name="Salamov A."/>
            <person name="Henrissat B."/>
            <person name="Wiebenga A."/>
            <person name="De vries R.P."/>
            <person name="Grigoriev I.V."/>
            <person name="Mortensen U.H."/>
            <person name="Andersen M.R."/>
            <person name="Baker S.E."/>
        </authorList>
    </citation>
    <scope>NUCLEOTIDE SEQUENCE [LARGE SCALE GENOMIC DNA]</scope>
    <source>
        <strain evidence="4 5">CBS 114.80</strain>
    </source>
</reference>